<name>A0A8T2Y3V4_POPDE</name>
<evidence type="ECO:0000313" key="2">
    <source>
        <dbReference type="EMBL" id="KAH8499803.1"/>
    </source>
</evidence>
<dbReference type="EMBL" id="JACEGQ020000008">
    <property type="protein sequence ID" value="KAH8499803.1"/>
    <property type="molecule type" value="Genomic_DNA"/>
</dbReference>
<sequence>MKRAEEENTPRILFRQKDGEVYPANLGVKAVQEEVSKPKGLSPTHRELVGSSNGMSKKMRKTSGSSPIKATVDTPTGSHEEEHWTLINVLEKWAPDATRVCNLAWTYKRCCSWKAGSRVLEFIEAVLMLSRRDMDPRSRPRGM</sequence>
<evidence type="ECO:0000313" key="3">
    <source>
        <dbReference type="Proteomes" id="UP000807159"/>
    </source>
</evidence>
<proteinExistence type="predicted"/>
<evidence type="ECO:0000256" key="1">
    <source>
        <dbReference type="SAM" id="MobiDB-lite"/>
    </source>
</evidence>
<comment type="caution">
    <text evidence="2">The sequence shown here is derived from an EMBL/GenBank/DDBJ whole genome shotgun (WGS) entry which is preliminary data.</text>
</comment>
<keyword evidence="3" id="KW-1185">Reference proteome</keyword>
<reference evidence="2" key="1">
    <citation type="journal article" date="2021" name="J. Hered.">
        <title>Genome Assembly of Salicaceae Populus deltoides (Eastern Cottonwood) I-69 Based on Nanopore Sequencing and Hi-C Technologies.</title>
        <authorList>
            <person name="Bai S."/>
            <person name="Wu H."/>
            <person name="Zhang J."/>
            <person name="Pan Z."/>
            <person name="Zhao W."/>
            <person name="Li Z."/>
            <person name="Tong C."/>
        </authorList>
    </citation>
    <scope>NUCLEOTIDE SEQUENCE</scope>
    <source>
        <tissue evidence="2">Leaf</tissue>
    </source>
</reference>
<dbReference type="AlphaFoldDB" id="A0A8T2Y3V4"/>
<protein>
    <submittedName>
        <fullName evidence="2">Uncharacterized protein</fullName>
    </submittedName>
</protein>
<dbReference type="Proteomes" id="UP000807159">
    <property type="component" value="Chromosome 8"/>
</dbReference>
<gene>
    <name evidence="2" type="ORF">H0E87_015156</name>
</gene>
<organism evidence="2 3">
    <name type="scientific">Populus deltoides</name>
    <name type="common">Eastern poplar</name>
    <name type="synonym">Eastern cottonwood</name>
    <dbReference type="NCBI Taxonomy" id="3696"/>
    <lineage>
        <taxon>Eukaryota</taxon>
        <taxon>Viridiplantae</taxon>
        <taxon>Streptophyta</taxon>
        <taxon>Embryophyta</taxon>
        <taxon>Tracheophyta</taxon>
        <taxon>Spermatophyta</taxon>
        <taxon>Magnoliopsida</taxon>
        <taxon>eudicotyledons</taxon>
        <taxon>Gunneridae</taxon>
        <taxon>Pentapetalae</taxon>
        <taxon>rosids</taxon>
        <taxon>fabids</taxon>
        <taxon>Malpighiales</taxon>
        <taxon>Salicaceae</taxon>
        <taxon>Saliceae</taxon>
        <taxon>Populus</taxon>
    </lineage>
</organism>
<feature type="compositionally biased region" description="Polar residues" evidence="1">
    <location>
        <begin position="62"/>
        <end position="77"/>
    </location>
</feature>
<feature type="region of interest" description="Disordered" evidence="1">
    <location>
        <begin position="33"/>
        <end position="80"/>
    </location>
</feature>
<accession>A0A8T2Y3V4</accession>